<feature type="domain" description="Fe2OG dioxygenase" evidence="2">
    <location>
        <begin position="113"/>
        <end position="211"/>
    </location>
</feature>
<dbReference type="InterPro" id="IPR044862">
    <property type="entry name" value="Pro_4_hyd_alph_FE2OG_OXY"/>
</dbReference>
<dbReference type="RefSeq" id="WP_100923131.1">
    <property type="nucleotide sequence ID" value="NZ_CP020372.1"/>
</dbReference>
<name>A0A2K8UJ58_9GAMM</name>
<evidence type="ECO:0000313" key="4">
    <source>
        <dbReference type="Proteomes" id="UP000232638"/>
    </source>
</evidence>
<proteinExistence type="predicted"/>
<organism evidence="3 4">
    <name type="scientific">Candidatus Thiodictyon syntrophicum</name>
    <dbReference type="NCBI Taxonomy" id="1166950"/>
    <lineage>
        <taxon>Bacteria</taxon>
        <taxon>Pseudomonadati</taxon>
        <taxon>Pseudomonadota</taxon>
        <taxon>Gammaproteobacteria</taxon>
        <taxon>Chromatiales</taxon>
        <taxon>Chromatiaceae</taxon>
        <taxon>Thiodictyon</taxon>
    </lineage>
</organism>
<reference evidence="3 4" key="1">
    <citation type="submission" date="2017-03" db="EMBL/GenBank/DDBJ databases">
        <title>Complete genome sequence of Candidatus 'Thiodictyon syntrophicum' sp. nov. strain Cad16T, a photolithoautotroph purple sulfur bacterium isolated from an alpine meromictic lake.</title>
        <authorList>
            <person name="Luedin S.M."/>
            <person name="Pothier J.F."/>
            <person name="Danza F."/>
            <person name="Storelli N."/>
            <person name="Wittwer M."/>
            <person name="Tonolla M."/>
        </authorList>
    </citation>
    <scope>NUCLEOTIDE SEQUENCE [LARGE SCALE GENOMIC DNA]</scope>
    <source>
        <strain evidence="3 4">Cad16T</strain>
        <plasmid evidence="4">Plasmid pts485</plasmid>
    </source>
</reference>
<dbReference type="Gene3D" id="2.60.120.620">
    <property type="entry name" value="q2cbj1_9rhob like domain"/>
    <property type="match status" value="1"/>
</dbReference>
<dbReference type="InterPro" id="IPR005123">
    <property type="entry name" value="Oxoglu/Fe-dep_dioxygenase_dom"/>
</dbReference>
<dbReference type="Pfam" id="PF13640">
    <property type="entry name" value="2OG-FeII_Oxy_3"/>
    <property type="match status" value="1"/>
</dbReference>
<geneLocation type="plasmid" evidence="4">
    <name>pts485</name>
</geneLocation>
<sequence>MPELAAALAKCLARVQRPGAFYATGTFDIHPPRLEIEGVGPIALPLQSAQAEQLKSVAEQAPYGRGTETLVDTQVRRTWQIDAERMRITGRRWAEDLASVVARISATFGIAGRVEAELYKLLVYEQGSFFLAHRDTEKSPGMFATLVVVLPGDFEGGELMVRHRGQEVRLDLHRDEPSEAAFAAFYADCLHEVLPIHSGHRLTLIYNLIRPQGEPLPQLPDYDAEQAQATDLLSAWGRALDASQDLAAAVPLKLVYPLEHAYTPAELGFDTLKGADAAVAAVVSAAARAADCDLFLALASVEESGWAESTGDWHDPDYEIGEVTDSNESLHDWRHPDGSRPAMGSLPFFGDEVAPPGAFEVRDDSEPEFSEATGNAGASFERLYQCAALVLWPRTNRAAVLAAGGLAVSLPFLDELVRQWQAAGQPPEDPLRAEARTLAARISTAWPTDDWARKHASEAGQTRMLLDALARLDDPECAAVFVAGQSAAGAYGPQDNESLAAMLARLPTARAADLLAAIVAGNAGRQPAACADLLARVSADPAGDPEPWRAAALALLAALTTEAQPPASPDPRFIDPRQRRAPPTPDLVVQTLTALARIDPSLADRALDHFMANSVRYGMDNILLPAALILKGATAAGPRPTAIDALLKAALTHLDQRIAEPLEPPADLSRPAKLSCSCSYCQRLSRFLASPMESVWKLKAAEAERNHVTEVVRRSNSDLDLATDKKGRPYTLVCTKNQASYERRVRQRAQDLEQRGRLGG</sequence>
<protein>
    <recommendedName>
        <fullName evidence="2">Fe2OG dioxygenase domain-containing protein</fullName>
    </recommendedName>
</protein>
<gene>
    <name evidence="3" type="ORF">THSYN_31850</name>
</gene>
<accession>A0A2K8UJ58</accession>
<evidence type="ECO:0000313" key="3">
    <source>
        <dbReference type="EMBL" id="AUB85509.1"/>
    </source>
</evidence>
<dbReference type="PANTHER" id="PTHR33099:SF7">
    <property type="entry name" value="MYND-TYPE DOMAIN-CONTAINING PROTEIN"/>
    <property type="match status" value="1"/>
</dbReference>
<dbReference type="AlphaFoldDB" id="A0A2K8UJ58"/>
<evidence type="ECO:0000256" key="1">
    <source>
        <dbReference type="SAM" id="MobiDB-lite"/>
    </source>
</evidence>
<keyword evidence="3" id="KW-0614">Plasmid</keyword>
<dbReference type="EMBL" id="CP020372">
    <property type="protein sequence ID" value="AUB85509.1"/>
    <property type="molecule type" value="Genomic_DNA"/>
</dbReference>
<evidence type="ECO:0000259" key="2">
    <source>
        <dbReference type="PROSITE" id="PS51471"/>
    </source>
</evidence>
<dbReference type="PROSITE" id="PS51471">
    <property type="entry name" value="FE2OG_OXY"/>
    <property type="match status" value="1"/>
</dbReference>
<dbReference type="KEGG" id="tsy:THSYN_31850"/>
<dbReference type="PANTHER" id="PTHR33099">
    <property type="entry name" value="FE2OG DIOXYGENASE DOMAIN-CONTAINING PROTEIN"/>
    <property type="match status" value="1"/>
</dbReference>
<dbReference type="OrthoDB" id="9782970at2"/>
<keyword evidence="4" id="KW-1185">Reference proteome</keyword>
<feature type="region of interest" description="Disordered" evidence="1">
    <location>
        <begin position="563"/>
        <end position="584"/>
    </location>
</feature>
<dbReference type="Proteomes" id="UP000232638">
    <property type="component" value="Plasmid pTs485"/>
</dbReference>